<organism evidence="2 3">
    <name type="scientific">Elsinoe batatas</name>
    <dbReference type="NCBI Taxonomy" id="2601811"/>
    <lineage>
        <taxon>Eukaryota</taxon>
        <taxon>Fungi</taxon>
        <taxon>Dikarya</taxon>
        <taxon>Ascomycota</taxon>
        <taxon>Pezizomycotina</taxon>
        <taxon>Dothideomycetes</taxon>
        <taxon>Dothideomycetidae</taxon>
        <taxon>Myriangiales</taxon>
        <taxon>Elsinoaceae</taxon>
        <taxon>Elsinoe</taxon>
    </lineage>
</organism>
<dbReference type="EMBL" id="JAESVG020000007">
    <property type="protein sequence ID" value="KAG8625945.1"/>
    <property type="molecule type" value="Genomic_DNA"/>
</dbReference>
<evidence type="ECO:0000256" key="1">
    <source>
        <dbReference type="SAM" id="MobiDB-lite"/>
    </source>
</evidence>
<sequence>MSVHSYYTRSKASDQSSIHGFNSGPSSPSSVAGIETVRSSGTLAVASRCSPTTPDDVLVFHEIDPNVIHDRGLESIRYAGPSHLLTTLEHAITSGSLIHRSIAPLSIPISRQTTRVLEHDLRCIIESVLVVVAAVALEYKKTVPPIIHLANSVAAELQRMCNSSDQPLEAIFRDEISLLQTLQVLVKITSEQMGLSNTSPFRIGILTRVPDELIYHVQSDIAAVEGSIVTVWLYCEKDQDHNVSAVLPIAPKHITDHLNAFGATESGEIQYHAQKSIQGSEDSELSYHSAVSRLKRPRDMDAAYTEEGAFERRRLEWQESGDLAPRCVDLSQELTAEEILQNHPDKLLGNNLLRVALFYSDTNIQRHREAKFYSAAEPHQKKRPHVARDISRAIQSLAKDVGMGEVWADPETKTTLLLQAEFNMARRIGGVRDADTVLSDEYLAQRQNHKDTLKQAMQSLWTWPPKGPVAAATRSHTRDRVQCHENQLFDYRIDAYKSAKKDMIEEFMKDPNLDRAVMEQAETNIKALNVMRGTRAIVNSQFHEGTVSPAPSSQQVDHIFARHLDSPRSQPATVYDQSPQLQHSLINMPVDAPPFSPMQPSPTQPPQPQQSEPQSHQPRLPTKHEVREIRASLRGVKGAFGHSNDGPSRPRRPRKIYTSHSMILPPPAPRSVHSEPTRATEAMADGPPSPTDTEKMYNAYIPSPDDFSERAMWMRQWH</sequence>
<name>A0A8K0L1W4_9PEZI</name>
<dbReference type="Proteomes" id="UP000809789">
    <property type="component" value="Unassembled WGS sequence"/>
</dbReference>
<feature type="region of interest" description="Disordered" evidence="1">
    <location>
        <begin position="1"/>
        <end position="33"/>
    </location>
</feature>
<accession>A0A8K0L1W4</accession>
<protein>
    <submittedName>
        <fullName evidence="2">Uncharacterized protein</fullName>
    </submittedName>
</protein>
<feature type="region of interest" description="Disordered" evidence="1">
    <location>
        <begin position="587"/>
        <end position="695"/>
    </location>
</feature>
<evidence type="ECO:0000313" key="2">
    <source>
        <dbReference type="EMBL" id="KAG8625945.1"/>
    </source>
</evidence>
<feature type="compositionally biased region" description="Low complexity" evidence="1">
    <location>
        <begin position="609"/>
        <end position="618"/>
    </location>
</feature>
<evidence type="ECO:0000313" key="3">
    <source>
        <dbReference type="Proteomes" id="UP000809789"/>
    </source>
</evidence>
<gene>
    <name evidence="2" type="ORF">KVT40_006346</name>
</gene>
<proteinExistence type="predicted"/>
<feature type="compositionally biased region" description="Polar residues" evidence="1">
    <location>
        <begin position="1"/>
        <end position="30"/>
    </location>
</feature>
<feature type="compositionally biased region" description="Pro residues" evidence="1">
    <location>
        <begin position="591"/>
        <end position="608"/>
    </location>
</feature>
<dbReference type="AlphaFoldDB" id="A0A8K0L1W4"/>
<dbReference type="OrthoDB" id="10293304at2759"/>
<keyword evidence="3" id="KW-1185">Reference proteome</keyword>
<reference evidence="2" key="1">
    <citation type="submission" date="2021-07" db="EMBL/GenBank/DDBJ databases">
        <title>Elsinoe batatas strain:CRI-CJ2 Genome sequencing and assembly.</title>
        <authorList>
            <person name="Huang L."/>
        </authorList>
    </citation>
    <scope>NUCLEOTIDE SEQUENCE</scope>
    <source>
        <strain evidence="2">CRI-CJ2</strain>
    </source>
</reference>
<comment type="caution">
    <text evidence="2">The sequence shown here is derived from an EMBL/GenBank/DDBJ whole genome shotgun (WGS) entry which is preliminary data.</text>
</comment>
<feature type="compositionally biased region" description="Basic and acidic residues" evidence="1">
    <location>
        <begin position="622"/>
        <end position="631"/>
    </location>
</feature>